<evidence type="ECO:0000256" key="1">
    <source>
        <dbReference type="SAM" id="MobiDB-lite"/>
    </source>
</evidence>
<accession>A0A5M8PP39</accession>
<evidence type="ECO:0000259" key="2">
    <source>
        <dbReference type="SMART" id="SM00355"/>
    </source>
</evidence>
<feature type="domain" description="C2H2-type" evidence="2">
    <location>
        <begin position="153"/>
        <end position="176"/>
    </location>
</feature>
<evidence type="ECO:0000313" key="4">
    <source>
        <dbReference type="Proteomes" id="UP000324767"/>
    </source>
</evidence>
<dbReference type="SMART" id="SM00355">
    <property type="entry name" value="ZnF_C2H2"/>
    <property type="match status" value="3"/>
</dbReference>
<comment type="caution">
    <text evidence="3">The sequence shown here is derived from an EMBL/GenBank/DDBJ whole genome shotgun (WGS) entry which is preliminary data.</text>
</comment>
<dbReference type="Gene3D" id="3.30.160.60">
    <property type="entry name" value="Classic Zinc Finger"/>
    <property type="match status" value="1"/>
</dbReference>
<feature type="domain" description="C2H2-type" evidence="2">
    <location>
        <begin position="183"/>
        <end position="212"/>
    </location>
</feature>
<proteinExistence type="predicted"/>
<reference evidence="3 4" key="1">
    <citation type="submission" date="2019-09" db="EMBL/GenBank/DDBJ databases">
        <title>The hologenome of the rock-dwelling lichen Lasallia pustulata.</title>
        <authorList>
            <person name="Greshake Tzovaras B."/>
            <person name="Segers F."/>
            <person name="Bicker A."/>
            <person name="Dal Grande F."/>
            <person name="Otte J."/>
            <person name="Hankeln T."/>
            <person name="Schmitt I."/>
            <person name="Ebersberger I."/>
        </authorList>
    </citation>
    <scope>NUCLEOTIDE SEQUENCE [LARGE SCALE GENOMIC DNA]</scope>
    <source>
        <strain evidence="3">A1-1</strain>
    </source>
</reference>
<dbReference type="AlphaFoldDB" id="A0A5M8PP39"/>
<gene>
    <name evidence="3" type="ORF">FRX48_04558</name>
</gene>
<evidence type="ECO:0000313" key="3">
    <source>
        <dbReference type="EMBL" id="KAA6411278.1"/>
    </source>
</evidence>
<feature type="region of interest" description="Disordered" evidence="1">
    <location>
        <begin position="229"/>
        <end position="250"/>
    </location>
</feature>
<protein>
    <recommendedName>
        <fullName evidence="2">C2H2-type domain-containing protein</fullName>
    </recommendedName>
</protein>
<dbReference type="EMBL" id="VXIT01000007">
    <property type="protein sequence ID" value="KAA6411278.1"/>
    <property type="molecule type" value="Genomic_DNA"/>
</dbReference>
<dbReference type="OrthoDB" id="2687452at2759"/>
<sequence>MGQWVRFRTLGCVYHCLFKSCNFQSVSELSLDVHMKLHFESPGAPNIEPLVTDYEEPGRRRLTALHPIAASTEARLTAGTYHGPTASSSAVYSPAAHPIGGGILAHSEPLQVEYEEATHQHLTGSSMVAHEGAASFTMPTYGQLYATWKGGKFVCPVCPQAKCACIDDLRRHMRKHVPGARPYECPELACSYKGELGFYRKDKLTDHLRNRHGRNIPKKRGVYIPPHSALAHSSTASGAASGQTSDTLTR</sequence>
<dbReference type="Proteomes" id="UP000324767">
    <property type="component" value="Unassembled WGS sequence"/>
</dbReference>
<name>A0A5M8PP39_9LECA</name>
<organism evidence="3 4">
    <name type="scientific">Lasallia pustulata</name>
    <dbReference type="NCBI Taxonomy" id="136370"/>
    <lineage>
        <taxon>Eukaryota</taxon>
        <taxon>Fungi</taxon>
        <taxon>Dikarya</taxon>
        <taxon>Ascomycota</taxon>
        <taxon>Pezizomycotina</taxon>
        <taxon>Lecanoromycetes</taxon>
        <taxon>OSLEUM clade</taxon>
        <taxon>Umbilicariomycetidae</taxon>
        <taxon>Umbilicariales</taxon>
        <taxon>Umbilicariaceae</taxon>
        <taxon>Lasallia</taxon>
    </lineage>
</organism>
<dbReference type="InterPro" id="IPR013087">
    <property type="entry name" value="Znf_C2H2_type"/>
</dbReference>
<feature type="domain" description="C2H2-type" evidence="2">
    <location>
        <begin position="14"/>
        <end position="38"/>
    </location>
</feature>